<dbReference type="PANTHER" id="PTHR10159:SF519">
    <property type="entry name" value="DUAL SPECIFICITY PROTEIN PHOSPHATASE MPK3"/>
    <property type="match status" value="1"/>
</dbReference>
<dbReference type="GO" id="GO:0033550">
    <property type="term" value="F:MAP kinase tyrosine phosphatase activity"/>
    <property type="evidence" value="ECO:0007669"/>
    <property type="project" value="TreeGrafter"/>
</dbReference>
<dbReference type="AlphaFoldDB" id="A0A1Y2CTV6"/>
<dbReference type="PANTHER" id="PTHR10159">
    <property type="entry name" value="DUAL SPECIFICITY PROTEIN PHOSPHATASE"/>
    <property type="match status" value="1"/>
</dbReference>
<comment type="caution">
    <text evidence="7">The sequence shown here is derived from an EMBL/GenBank/DDBJ whole genome shotgun (WGS) entry which is preliminary data.</text>
</comment>
<evidence type="ECO:0000259" key="6">
    <source>
        <dbReference type="PROSITE" id="PS50056"/>
    </source>
</evidence>
<evidence type="ECO:0000256" key="3">
    <source>
        <dbReference type="ARBA" id="ARBA00022801"/>
    </source>
</evidence>
<dbReference type="Proteomes" id="UP000193642">
    <property type="component" value="Unassembled WGS sequence"/>
</dbReference>
<dbReference type="InterPro" id="IPR000340">
    <property type="entry name" value="Dual-sp_phosphatase_cat-dom"/>
</dbReference>
<proteinExistence type="inferred from homology"/>
<keyword evidence="3" id="KW-0378">Hydrolase</keyword>
<name>A0A1Y2CTV6_9FUNG</name>
<dbReference type="PROSITE" id="PS50056">
    <property type="entry name" value="TYR_PHOSPHATASE_2"/>
    <property type="match status" value="1"/>
</dbReference>
<evidence type="ECO:0000256" key="4">
    <source>
        <dbReference type="ARBA" id="ARBA00022912"/>
    </source>
</evidence>
<protein>
    <recommendedName>
        <fullName evidence="2">protein-tyrosine-phosphatase</fullName>
        <ecNumber evidence="2">3.1.3.48</ecNumber>
    </recommendedName>
</protein>
<dbReference type="GO" id="GO:0017017">
    <property type="term" value="F:MAP kinase tyrosine/serine/threonine phosphatase activity"/>
    <property type="evidence" value="ECO:0007669"/>
    <property type="project" value="TreeGrafter"/>
</dbReference>
<evidence type="ECO:0000256" key="2">
    <source>
        <dbReference type="ARBA" id="ARBA00013064"/>
    </source>
</evidence>
<dbReference type="InterPro" id="IPR000387">
    <property type="entry name" value="Tyr_Pase_dom"/>
</dbReference>
<keyword evidence="8" id="KW-1185">Reference proteome</keyword>
<keyword evidence="4" id="KW-0904">Protein phosphatase</keyword>
<dbReference type="GO" id="GO:0008330">
    <property type="term" value="F:protein tyrosine/threonine phosphatase activity"/>
    <property type="evidence" value="ECO:0007669"/>
    <property type="project" value="TreeGrafter"/>
</dbReference>
<evidence type="ECO:0000256" key="1">
    <source>
        <dbReference type="ARBA" id="ARBA00008601"/>
    </source>
</evidence>
<dbReference type="EC" id="3.1.3.48" evidence="2"/>
<evidence type="ECO:0000313" key="7">
    <source>
        <dbReference type="EMBL" id="ORY50397.1"/>
    </source>
</evidence>
<dbReference type="GO" id="GO:0005737">
    <property type="term" value="C:cytoplasm"/>
    <property type="evidence" value="ECO:0007669"/>
    <property type="project" value="TreeGrafter"/>
</dbReference>
<feature type="domain" description="Tyrosine specific protein phosphatases" evidence="6">
    <location>
        <begin position="191"/>
        <end position="248"/>
    </location>
</feature>
<accession>A0A1Y2CTV6</accession>
<reference evidence="7 8" key="1">
    <citation type="submission" date="2016-07" db="EMBL/GenBank/DDBJ databases">
        <title>Pervasive Adenine N6-methylation of Active Genes in Fungi.</title>
        <authorList>
            <consortium name="DOE Joint Genome Institute"/>
            <person name="Mondo S.J."/>
            <person name="Dannebaum R.O."/>
            <person name="Kuo R.C."/>
            <person name="Labutti K."/>
            <person name="Haridas S."/>
            <person name="Kuo A."/>
            <person name="Salamov A."/>
            <person name="Ahrendt S.R."/>
            <person name="Lipzen A."/>
            <person name="Sullivan W."/>
            <person name="Andreopoulos W.B."/>
            <person name="Clum A."/>
            <person name="Lindquist E."/>
            <person name="Daum C."/>
            <person name="Ramamoorthy G.K."/>
            <person name="Gryganskyi A."/>
            <person name="Culley D."/>
            <person name="Magnuson J.K."/>
            <person name="James T.Y."/>
            <person name="O'Malley M.A."/>
            <person name="Stajich J.E."/>
            <person name="Spatafora J.W."/>
            <person name="Visel A."/>
            <person name="Grigoriev I.V."/>
        </authorList>
    </citation>
    <scope>NUCLEOTIDE SEQUENCE [LARGE SCALE GENOMIC DNA]</scope>
    <source>
        <strain evidence="7 8">JEL800</strain>
    </source>
</reference>
<dbReference type="InterPro" id="IPR029021">
    <property type="entry name" value="Prot-tyrosine_phosphatase-like"/>
</dbReference>
<dbReference type="GO" id="GO:0043409">
    <property type="term" value="P:negative regulation of MAPK cascade"/>
    <property type="evidence" value="ECO:0007669"/>
    <property type="project" value="TreeGrafter"/>
</dbReference>
<dbReference type="PROSITE" id="PS50054">
    <property type="entry name" value="TYR_PHOSPHATASE_DUAL"/>
    <property type="match status" value="1"/>
</dbReference>
<organism evidence="7 8">
    <name type="scientific">Rhizoclosmatium globosum</name>
    <dbReference type="NCBI Taxonomy" id="329046"/>
    <lineage>
        <taxon>Eukaryota</taxon>
        <taxon>Fungi</taxon>
        <taxon>Fungi incertae sedis</taxon>
        <taxon>Chytridiomycota</taxon>
        <taxon>Chytridiomycota incertae sedis</taxon>
        <taxon>Chytridiomycetes</taxon>
        <taxon>Chytridiales</taxon>
        <taxon>Chytriomycetaceae</taxon>
        <taxon>Rhizoclosmatium</taxon>
    </lineage>
</organism>
<dbReference type="Pfam" id="PF00782">
    <property type="entry name" value="DSPc"/>
    <property type="match status" value="1"/>
</dbReference>
<dbReference type="OrthoDB" id="273181at2759"/>
<dbReference type="InterPro" id="IPR020422">
    <property type="entry name" value="TYR_PHOSPHATASE_DUAL_dom"/>
</dbReference>
<dbReference type="STRING" id="329046.A0A1Y2CTV6"/>
<comment type="similarity">
    <text evidence="1">Belongs to the protein-tyrosine phosphatase family. Non-receptor class dual specificity subfamily.</text>
</comment>
<dbReference type="SUPFAM" id="SSF52799">
    <property type="entry name" value="(Phosphotyrosine protein) phosphatases II"/>
    <property type="match status" value="1"/>
</dbReference>
<dbReference type="EMBL" id="MCGO01000007">
    <property type="protein sequence ID" value="ORY50397.1"/>
    <property type="molecule type" value="Genomic_DNA"/>
</dbReference>
<gene>
    <name evidence="7" type="ORF">BCR33DRAFT_713216</name>
</gene>
<sequence length="275" mass="29684">MSPPRLTLDCMPQVKPLSSNLFHLPLSTPLPRCSANEIETLLEQDPYTLIGGPIQILEEGLLISSRAYAESCDTLQQYNIGLVVNVASEVQNALLEEVPSYEFPLPAQFHRHNSASTFSSSCSSGESVCQTPAMSPRSFRCISPSTSFNQIDDVSSTSMSTSTSTPTTPHVKPEYIKLDWGHDSDISTSLPQVLQQINSFLDTNPGGKQVLVACNQGVSRSASLVIACVMSRRGLGLSEAYDFVKTRNELISPNVGLLGQLAQLHSSGVLSISSH</sequence>
<evidence type="ECO:0000259" key="5">
    <source>
        <dbReference type="PROSITE" id="PS50054"/>
    </source>
</evidence>
<feature type="domain" description="Tyrosine-protein phosphatase" evidence="5">
    <location>
        <begin position="52"/>
        <end position="270"/>
    </location>
</feature>
<dbReference type="Gene3D" id="3.90.190.10">
    <property type="entry name" value="Protein tyrosine phosphatase superfamily"/>
    <property type="match status" value="1"/>
</dbReference>
<dbReference type="SMART" id="SM00195">
    <property type="entry name" value="DSPc"/>
    <property type="match status" value="1"/>
</dbReference>
<evidence type="ECO:0000313" key="8">
    <source>
        <dbReference type="Proteomes" id="UP000193642"/>
    </source>
</evidence>